<organism evidence="1 2">
    <name type="scientific">Sphagnum troendelagicum</name>
    <dbReference type="NCBI Taxonomy" id="128251"/>
    <lineage>
        <taxon>Eukaryota</taxon>
        <taxon>Viridiplantae</taxon>
        <taxon>Streptophyta</taxon>
        <taxon>Embryophyta</taxon>
        <taxon>Bryophyta</taxon>
        <taxon>Sphagnophytina</taxon>
        <taxon>Sphagnopsida</taxon>
        <taxon>Sphagnales</taxon>
        <taxon>Sphagnaceae</taxon>
        <taxon>Sphagnum</taxon>
    </lineage>
</organism>
<evidence type="ECO:0000313" key="2">
    <source>
        <dbReference type="Proteomes" id="UP001497512"/>
    </source>
</evidence>
<sequence>MAPNQVVVVDLGQVFHDAAQPLLDTQLWQKLPDPLIALIISKLPLLKLIRAIPSCGRTIRREVMTNPRKPLLSVHSRIYNKESFFPTFCEGKKSRRMWAFNMESERWTPLPDLNFLPHDATSILAGTGGLLCVSTGGCCNRRPQCQARSDDGSGRTFTSKDDDRWSDSLKLLPQPVFFICNPLTRKFRRLPLMNAPLSFAVAHLEVRDSGDYELYIVGWVEANEEMVVAAYSSGCHAWTYWRALANALRPAPPPPTTTTTTLFEPGSNTCAVVGHRIWLAGEIKWAGIWDSRILCFDLDSSCWKYVLNWLTGFEAPRVVRCTAEDDDDRVFIASQLTRYPFTVYILQVTAVGSSDRDSSASVTSKQRNNCFREIAQMPHDLQLLFFTDNVSSSAANRTSAFKLAWECRSGNGCICFYNPSNGCLAWFCLKAQIWRALPQQSGFTQSKALQSFESPYTSMSNCVWNPSFIALV</sequence>
<dbReference type="InterPro" id="IPR015915">
    <property type="entry name" value="Kelch-typ_b-propeller"/>
</dbReference>
<accession>A0ABP0UUN3</accession>
<dbReference type="EMBL" id="OZ019899">
    <property type="protein sequence ID" value="CAK9231109.1"/>
    <property type="molecule type" value="Genomic_DNA"/>
</dbReference>
<dbReference type="PANTHER" id="PTHR31672">
    <property type="entry name" value="BNACNNG10540D PROTEIN"/>
    <property type="match status" value="1"/>
</dbReference>
<reference evidence="1" key="1">
    <citation type="submission" date="2024-02" db="EMBL/GenBank/DDBJ databases">
        <authorList>
            <consortium name="ELIXIR-Norway"/>
            <consortium name="Elixir Norway"/>
        </authorList>
    </citation>
    <scope>NUCLEOTIDE SEQUENCE</scope>
</reference>
<evidence type="ECO:0008006" key="3">
    <source>
        <dbReference type="Google" id="ProtNLM"/>
    </source>
</evidence>
<keyword evidence="2" id="KW-1185">Reference proteome</keyword>
<dbReference type="Proteomes" id="UP001497512">
    <property type="component" value="Chromosome 7"/>
</dbReference>
<name>A0ABP0UUN3_9BRYO</name>
<dbReference type="SUPFAM" id="SSF50965">
    <property type="entry name" value="Galactose oxidase, central domain"/>
    <property type="match status" value="1"/>
</dbReference>
<dbReference type="Gene3D" id="2.120.10.80">
    <property type="entry name" value="Kelch-type beta propeller"/>
    <property type="match status" value="1"/>
</dbReference>
<evidence type="ECO:0000313" key="1">
    <source>
        <dbReference type="EMBL" id="CAK9231109.1"/>
    </source>
</evidence>
<gene>
    <name evidence="1" type="ORF">CSSPTR1EN2_LOCUS20288</name>
</gene>
<proteinExistence type="predicted"/>
<protein>
    <recommendedName>
        <fullName evidence="3">F-box domain-containing protein</fullName>
    </recommendedName>
</protein>
<dbReference type="InterPro" id="IPR050796">
    <property type="entry name" value="SCF_F-box_component"/>
</dbReference>
<dbReference type="InterPro" id="IPR011043">
    <property type="entry name" value="Gal_Oxase/kelch_b-propeller"/>
</dbReference>